<feature type="transmembrane region" description="Helical" evidence="3">
    <location>
        <begin position="123"/>
        <end position="144"/>
    </location>
</feature>
<feature type="transmembrane region" description="Helical" evidence="3">
    <location>
        <begin position="93"/>
        <end position="111"/>
    </location>
</feature>
<feature type="transmembrane region" description="Helical" evidence="3">
    <location>
        <begin position="51"/>
        <end position="72"/>
    </location>
</feature>
<dbReference type="EMBL" id="CP132482">
    <property type="protein sequence ID" value="WLV78106.1"/>
    <property type="molecule type" value="Genomic_DNA"/>
</dbReference>
<dbReference type="RefSeq" id="WP_274784096.1">
    <property type="nucleotide sequence ID" value="NZ_CP132482.1"/>
</dbReference>
<feature type="transmembrane region" description="Helical" evidence="3">
    <location>
        <begin position="297"/>
        <end position="316"/>
    </location>
</feature>
<sequence>MKHTSWVYTPKEINVKRGVAYGLTDLMGGGWNNIVSGVIFAYLTLSVGLNPAMAGAITGVARIFDAIFSLVFGTVTDGFYKTKLGKKYGRRHFWMLVGLVGFAVSFLSFWVPATAIFGPGHDFIYYLVVYTLTELFVGMILIPWETLPTEMTTDYTKRTILSGSRMFISATGTSLVFFILAILQSLPSAAAKKNAYLFAGILWTILFVVAIFISYRMTWERPLTKEFIAELDARPKLSVGQYIKETLHDYAQTFRNSAFRKHLTIYLFSFTGKDFYATLLPTFIVVCMGMASNIPWVLNALAVFGILSTLLAAKLMITHGPRFLYSVSYIGIILALIAYGMTYFLHLKNPMVVLIVITIVYQLSRGILEFTPWNVFPFIPDVDHIMTRDDKAGTYAAVMTFFRKSTGALATWLAGILLEELGYVSTAGTQQPGVTDKVALLFMIAPMILIGIALVVSWTFKLNRQTHNVLQQEIKRLENGGSKADVTSEARLVAEELTGYPYEKLWPEETYEDAQADKKKKQDTQKQETKKE</sequence>
<keyword evidence="3" id="KW-0472">Membrane</keyword>
<evidence type="ECO:0000313" key="4">
    <source>
        <dbReference type="EMBL" id="WLV78106.1"/>
    </source>
</evidence>
<accession>A0ABY9L6P0</accession>
<feature type="transmembrane region" description="Helical" evidence="3">
    <location>
        <begin position="195"/>
        <end position="215"/>
    </location>
</feature>
<proteinExistence type="predicted"/>
<evidence type="ECO:0000256" key="3">
    <source>
        <dbReference type="SAM" id="Phobius"/>
    </source>
</evidence>
<dbReference type="Proteomes" id="UP001233112">
    <property type="component" value="Chromosome"/>
</dbReference>
<dbReference type="InterPro" id="IPR039672">
    <property type="entry name" value="MFS_2"/>
</dbReference>
<feature type="transmembrane region" description="Helical" evidence="3">
    <location>
        <begin position="165"/>
        <end position="183"/>
    </location>
</feature>
<keyword evidence="5" id="KW-1185">Reference proteome</keyword>
<feature type="transmembrane region" description="Helical" evidence="3">
    <location>
        <begin position="351"/>
        <end position="368"/>
    </location>
</feature>
<evidence type="ECO:0000256" key="2">
    <source>
        <dbReference type="SAM" id="MobiDB-lite"/>
    </source>
</evidence>
<dbReference type="PANTHER" id="PTHR11328">
    <property type="entry name" value="MAJOR FACILITATOR SUPERFAMILY DOMAIN-CONTAINING PROTEIN"/>
    <property type="match status" value="1"/>
</dbReference>
<feature type="transmembrane region" description="Helical" evidence="3">
    <location>
        <begin position="265"/>
        <end position="291"/>
    </location>
</feature>
<feature type="compositionally biased region" description="Basic and acidic residues" evidence="2">
    <location>
        <begin position="515"/>
        <end position="532"/>
    </location>
</feature>
<feature type="region of interest" description="Disordered" evidence="2">
    <location>
        <begin position="509"/>
        <end position="532"/>
    </location>
</feature>
<feature type="transmembrane region" description="Helical" evidence="3">
    <location>
        <begin position="438"/>
        <end position="460"/>
    </location>
</feature>
<feature type="transmembrane region" description="Helical" evidence="3">
    <location>
        <begin position="21"/>
        <end position="45"/>
    </location>
</feature>
<feature type="transmembrane region" description="Helical" evidence="3">
    <location>
        <begin position="323"/>
        <end position="345"/>
    </location>
</feature>
<organism evidence="4 5">
    <name type="scientific">Lacticaseibacillus parahuelsenbergensis</name>
    <dbReference type="NCBI Taxonomy" id="3068305"/>
    <lineage>
        <taxon>Bacteria</taxon>
        <taxon>Bacillati</taxon>
        <taxon>Bacillota</taxon>
        <taxon>Bacilli</taxon>
        <taxon>Lactobacillales</taxon>
        <taxon>Lactobacillaceae</taxon>
        <taxon>Lacticaseibacillus</taxon>
    </lineage>
</organism>
<protein>
    <submittedName>
        <fullName evidence="4">MFS transporter</fullName>
    </submittedName>
</protein>
<name>A0ABY9L6P0_9LACO</name>
<evidence type="ECO:0000313" key="5">
    <source>
        <dbReference type="Proteomes" id="UP001233112"/>
    </source>
</evidence>
<gene>
    <name evidence="4" type="ORF">LACPH_000051</name>
</gene>
<keyword evidence="3" id="KW-0812">Transmembrane</keyword>
<dbReference type="InterPro" id="IPR036259">
    <property type="entry name" value="MFS_trans_sf"/>
</dbReference>
<dbReference type="Pfam" id="PF13347">
    <property type="entry name" value="MFS_2"/>
    <property type="match status" value="1"/>
</dbReference>
<keyword evidence="1" id="KW-0813">Transport</keyword>
<dbReference type="PANTHER" id="PTHR11328:SF24">
    <property type="entry name" value="MAJOR FACILITATOR SUPERFAMILY (MFS) PROFILE DOMAIN-CONTAINING PROTEIN"/>
    <property type="match status" value="1"/>
</dbReference>
<evidence type="ECO:0000256" key="1">
    <source>
        <dbReference type="ARBA" id="ARBA00022597"/>
    </source>
</evidence>
<keyword evidence="1" id="KW-0762">Sugar transport</keyword>
<keyword evidence="3" id="KW-1133">Transmembrane helix</keyword>
<dbReference type="Gene3D" id="1.20.1250.20">
    <property type="entry name" value="MFS general substrate transporter like domains"/>
    <property type="match status" value="1"/>
</dbReference>
<reference evidence="4 5" key="1">
    <citation type="submission" date="2023-08" db="EMBL/GenBank/DDBJ databases">
        <authorList>
            <person name="Buchebner-Jance M."/>
        </authorList>
    </citation>
    <scope>NUCLEOTIDE SEQUENCE [LARGE SCALE GENOMIC DNA]</scope>
    <source>
        <strain evidence="4 5">NCIMB 15471</strain>
    </source>
</reference>
<feature type="transmembrane region" description="Helical" evidence="3">
    <location>
        <begin position="395"/>
        <end position="418"/>
    </location>
</feature>
<dbReference type="SUPFAM" id="SSF103473">
    <property type="entry name" value="MFS general substrate transporter"/>
    <property type="match status" value="1"/>
</dbReference>